<dbReference type="SUPFAM" id="SSF143800">
    <property type="entry name" value="L28p-like"/>
    <property type="match status" value="1"/>
</dbReference>
<dbReference type="Proteomes" id="UP000245946">
    <property type="component" value="Unassembled WGS sequence"/>
</dbReference>
<keyword evidence="2" id="KW-0689">Ribosomal protein</keyword>
<proteinExistence type="inferred from homology"/>
<dbReference type="GO" id="GO:0005762">
    <property type="term" value="C:mitochondrial large ribosomal subunit"/>
    <property type="evidence" value="ECO:0007669"/>
    <property type="project" value="TreeGrafter"/>
</dbReference>
<reference evidence="5 6" key="1">
    <citation type="journal article" date="2018" name="Mol. Biol. Evol.">
        <title>Broad Genomic Sampling Reveals a Smut Pathogenic Ancestry of the Fungal Clade Ustilaginomycotina.</title>
        <authorList>
            <person name="Kijpornyongpan T."/>
            <person name="Mondo S.J."/>
            <person name="Barry K."/>
            <person name="Sandor L."/>
            <person name="Lee J."/>
            <person name="Lipzen A."/>
            <person name="Pangilinan J."/>
            <person name="LaButti K."/>
            <person name="Hainaut M."/>
            <person name="Henrissat B."/>
            <person name="Grigoriev I.V."/>
            <person name="Spatafora J.W."/>
            <person name="Aime M.C."/>
        </authorList>
    </citation>
    <scope>NUCLEOTIDE SEQUENCE [LARGE SCALE GENOMIC DNA]</scope>
    <source>
        <strain evidence="5 6">MCA 4186</strain>
    </source>
</reference>
<accession>A0A316Z211</accession>
<dbReference type="EMBL" id="KZ819303">
    <property type="protein sequence ID" value="PWN95571.1"/>
    <property type="molecule type" value="Genomic_DNA"/>
</dbReference>
<evidence type="ECO:0000256" key="2">
    <source>
        <dbReference type="ARBA" id="ARBA00022980"/>
    </source>
</evidence>
<dbReference type="InterPro" id="IPR034704">
    <property type="entry name" value="Ribosomal_bL28/bL31-like_sf"/>
</dbReference>
<dbReference type="InterPro" id="IPR026569">
    <property type="entry name" value="Ribosomal_bL28"/>
</dbReference>
<dbReference type="PANTHER" id="PTHR13528:SF2">
    <property type="entry name" value="LARGE RIBOSOMAL SUBUNIT PROTEIN BL28M"/>
    <property type="match status" value="1"/>
</dbReference>
<comment type="similarity">
    <text evidence="1">Belongs to the bacterial ribosomal protein bL28 family.</text>
</comment>
<sequence length="189" mass="20651">MFATLRLLTSRTTYRGAKGSGAGASQRTAARSSPFSRPTALLAQLAGRTFKASQRGLYHGAQLQSGHNVPKSRQKTARTWRPNVQVKHALWSDVLQRNIGCRITTRAMRTMRKLGGLDAYVQHTHGDRLGAFGRALRLEMGRRVRDGTAGMPLGLQLGSGEVVEGTLGEEELEGTLVDEVVEEQVQALR</sequence>
<dbReference type="Pfam" id="PF00830">
    <property type="entry name" value="Ribosomal_L28"/>
    <property type="match status" value="1"/>
</dbReference>
<dbReference type="FunFam" id="2.30.170.40:FF:000003">
    <property type="entry name" value="54S ribosomal protein L24"/>
    <property type="match status" value="1"/>
</dbReference>
<evidence type="ECO:0000256" key="1">
    <source>
        <dbReference type="ARBA" id="ARBA00008760"/>
    </source>
</evidence>
<dbReference type="GO" id="GO:0003735">
    <property type="term" value="F:structural constituent of ribosome"/>
    <property type="evidence" value="ECO:0007669"/>
    <property type="project" value="InterPro"/>
</dbReference>
<evidence type="ECO:0000313" key="6">
    <source>
        <dbReference type="Proteomes" id="UP000245946"/>
    </source>
</evidence>
<gene>
    <name evidence="5" type="ORF">FA09DRAFT_331893</name>
</gene>
<evidence type="ECO:0000256" key="3">
    <source>
        <dbReference type="ARBA" id="ARBA00023274"/>
    </source>
</evidence>
<dbReference type="AlphaFoldDB" id="A0A316Z211"/>
<dbReference type="STRING" id="58919.A0A316Z211"/>
<keyword evidence="3" id="KW-0687">Ribonucleoprotein</keyword>
<organism evidence="5 6">
    <name type="scientific">Tilletiopsis washingtonensis</name>
    <dbReference type="NCBI Taxonomy" id="58919"/>
    <lineage>
        <taxon>Eukaryota</taxon>
        <taxon>Fungi</taxon>
        <taxon>Dikarya</taxon>
        <taxon>Basidiomycota</taxon>
        <taxon>Ustilaginomycotina</taxon>
        <taxon>Exobasidiomycetes</taxon>
        <taxon>Entylomatales</taxon>
        <taxon>Entylomatales incertae sedis</taxon>
        <taxon>Tilletiopsis</taxon>
    </lineage>
</organism>
<protein>
    <recommendedName>
        <fullName evidence="4">Large ribosomal subunit protein bL28m</fullName>
    </recommendedName>
</protein>
<dbReference type="InterPro" id="IPR037147">
    <property type="entry name" value="Ribosomal_bL28_sf"/>
</dbReference>
<evidence type="ECO:0000256" key="4">
    <source>
        <dbReference type="ARBA" id="ARBA00035269"/>
    </source>
</evidence>
<keyword evidence="6" id="KW-1185">Reference proteome</keyword>
<dbReference type="RefSeq" id="XP_025595850.1">
    <property type="nucleotide sequence ID" value="XM_025743223.1"/>
</dbReference>
<dbReference type="PANTHER" id="PTHR13528">
    <property type="entry name" value="39S RIBOSOMAL PROTEIN L28, MITOCHONDRIAL"/>
    <property type="match status" value="1"/>
</dbReference>
<dbReference type="Gene3D" id="2.30.170.40">
    <property type="entry name" value="Ribosomal protein L28/L24"/>
    <property type="match status" value="1"/>
</dbReference>
<dbReference type="GeneID" id="37270767"/>
<evidence type="ECO:0000313" key="5">
    <source>
        <dbReference type="EMBL" id="PWN95571.1"/>
    </source>
</evidence>
<dbReference type="OrthoDB" id="361870at2759"/>
<name>A0A316Z211_9BASI</name>